<evidence type="ECO:0000256" key="1">
    <source>
        <dbReference type="SAM" id="Coils"/>
    </source>
</evidence>
<dbReference type="SMART" id="SM00312">
    <property type="entry name" value="PX"/>
    <property type="match status" value="1"/>
</dbReference>
<feature type="region of interest" description="Disordered" evidence="2">
    <location>
        <begin position="416"/>
        <end position="447"/>
    </location>
</feature>
<dbReference type="EMBL" id="JASFZW010000005">
    <property type="protein sequence ID" value="KAK2077933.1"/>
    <property type="molecule type" value="Genomic_DNA"/>
</dbReference>
<dbReference type="PANTHER" id="PTHR10555">
    <property type="entry name" value="SORTING NEXIN"/>
    <property type="match status" value="1"/>
</dbReference>
<dbReference type="Pfam" id="PF09325">
    <property type="entry name" value="Vps5"/>
    <property type="match status" value="1"/>
</dbReference>
<dbReference type="SUPFAM" id="SSF103657">
    <property type="entry name" value="BAR/IMD domain-like"/>
    <property type="match status" value="1"/>
</dbReference>
<dbReference type="PANTHER" id="PTHR10555:SF170">
    <property type="entry name" value="FI18122P1"/>
    <property type="match status" value="1"/>
</dbReference>
<keyword evidence="1" id="KW-0175">Coiled coil</keyword>
<name>A0AAD9IGN4_PROWI</name>
<feature type="coiled-coil region" evidence="1">
    <location>
        <begin position="381"/>
        <end position="408"/>
    </location>
</feature>
<comment type="caution">
    <text evidence="4">The sequence shown here is derived from an EMBL/GenBank/DDBJ whole genome shotgun (WGS) entry which is preliminary data.</text>
</comment>
<dbReference type="SUPFAM" id="SSF64268">
    <property type="entry name" value="PX domain"/>
    <property type="match status" value="1"/>
</dbReference>
<dbReference type="Proteomes" id="UP001255856">
    <property type="component" value="Unassembled WGS sequence"/>
</dbReference>
<dbReference type="PROSITE" id="PS50195">
    <property type="entry name" value="PX"/>
    <property type="match status" value="1"/>
</dbReference>
<sequence>MGMFAEPGDPLAQSDYGLDMDDPPPYESIIMDAPAEAGPSGSGQEKLALEPSIVVEVTDPVRQLEGVRSFVSYRVTYRPVTGPGSADRPAGVIRRFSDFDWLKKQLRNAYKGKRRCDCRKNVVEKYKLTDDFVEQRRLALAVFVNRIACHPVLRDSPAFQTFLNADEGAFAAQVARSAAEGEAGVIAAAATGGPTAAVASAVSLLRSLGSKTSSLVSRQLGASAEPDPDAEYARLRVYFDRLERQVAEVHAQAARLARHQAALADAAAGFGEAAADLGAGPEGGAARELAALGERAAAAAAEGRAVAAALRREVEAPLREAARYLRSVQRATGQRDAAWAALCAARADAEARRARVGRLRATPGVPEGRVAEAERDQARGAARVEAEREAYEAIVKRLAEELAAFQRARRRSCAPRWRALQKSTRPAANARAGPGSARPPDLGGSAH</sequence>
<dbReference type="GO" id="GO:0035091">
    <property type="term" value="F:phosphatidylinositol binding"/>
    <property type="evidence" value="ECO:0007669"/>
    <property type="project" value="InterPro"/>
</dbReference>
<evidence type="ECO:0000313" key="5">
    <source>
        <dbReference type="Proteomes" id="UP001255856"/>
    </source>
</evidence>
<dbReference type="GO" id="GO:0005768">
    <property type="term" value="C:endosome"/>
    <property type="evidence" value="ECO:0007669"/>
    <property type="project" value="TreeGrafter"/>
</dbReference>
<gene>
    <name evidence="4" type="ORF">QBZ16_003801</name>
</gene>
<dbReference type="AlphaFoldDB" id="A0AAD9IGN4"/>
<dbReference type="InterPro" id="IPR036871">
    <property type="entry name" value="PX_dom_sf"/>
</dbReference>
<evidence type="ECO:0000313" key="4">
    <source>
        <dbReference type="EMBL" id="KAK2077933.1"/>
    </source>
</evidence>
<feature type="domain" description="PX" evidence="3">
    <location>
        <begin position="51"/>
        <end position="169"/>
    </location>
</feature>
<dbReference type="Gene3D" id="1.20.1270.60">
    <property type="entry name" value="Arfaptin homology (AH) domain/BAR domain"/>
    <property type="match status" value="1"/>
</dbReference>
<protein>
    <recommendedName>
        <fullName evidence="3">PX domain-containing protein</fullName>
    </recommendedName>
</protein>
<evidence type="ECO:0000259" key="3">
    <source>
        <dbReference type="PROSITE" id="PS50195"/>
    </source>
</evidence>
<dbReference type="InterPro" id="IPR001683">
    <property type="entry name" value="PX_dom"/>
</dbReference>
<evidence type="ECO:0000256" key="2">
    <source>
        <dbReference type="SAM" id="MobiDB-lite"/>
    </source>
</evidence>
<dbReference type="Pfam" id="PF00787">
    <property type="entry name" value="PX"/>
    <property type="match status" value="1"/>
</dbReference>
<organism evidence="4 5">
    <name type="scientific">Prototheca wickerhamii</name>
    <dbReference type="NCBI Taxonomy" id="3111"/>
    <lineage>
        <taxon>Eukaryota</taxon>
        <taxon>Viridiplantae</taxon>
        <taxon>Chlorophyta</taxon>
        <taxon>core chlorophytes</taxon>
        <taxon>Trebouxiophyceae</taxon>
        <taxon>Chlorellales</taxon>
        <taxon>Chlorellaceae</taxon>
        <taxon>Prototheca</taxon>
    </lineage>
</organism>
<dbReference type="Gene3D" id="3.30.1520.10">
    <property type="entry name" value="Phox-like domain"/>
    <property type="match status" value="1"/>
</dbReference>
<accession>A0AAD9IGN4</accession>
<dbReference type="InterPro" id="IPR015404">
    <property type="entry name" value="Vps5_C"/>
</dbReference>
<dbReference type="InterPro" id="IPR027267">
    <property type="entry name" value="AH/BAR_dom_sf"/>
</dbReference>
<keyword evidence="5" id="KW-1185">Reference proteome</keyword>
<reference evidence="4" key="1">
    <citation type="submission" date="2021-01" db="EMBL/GenBank/DDBJ databases">
        <authorList>
            <person name="Eckstrom K.M.E."/>
        </authorList>
    </citation>
    <scope>NUCLEOTIDE SEQUENCE</scope>
    <source>
        <strain evidence="4">UVCC 0001</strain>
    </source>
</reference>
<proteinExistence type="predicted"/>